<dbReference type="PROSITE" id="PS50262">
    <property type="entry name" value="G_PROTEIN_RECEP_F1_2"/>
    <property type="match status" value="1"/>
</dbReference>
<evidence type="ECO:0000313" key="10">
    <source>
        <dbReference type="EMBL" id="CAF1359928.1"/>
    </source>
</evidence>
<evidence type="ECO:0000313" key="12">
    <source>
        <dbReference type="Proteomes" id="UP000663828"/>
    </source>
</evidence>
<sequence length="312" mass="36108">MSLSYIGQQCIIYGGSVFLIGGLIGNTINILIFSKVRKYRQTPCTFYFLVASIANLIYISFNFTTRIYSNIIGYDLSNLSIAWCKTRQFLIVAFSMITLTNSCLATIDQFLATSKHVHFRRLSNMKWTYRLITFVILLWFLHAIPCLIFYNVPSSTKKCAITHPIYAVYNRIYLLGLLCLMPIMVTTIFGCLTYYNIRTTRGLAGQNVDRQLVKMTLLQVFLIVLSLAPYGLLSIYSLITENFVKDSNRLAQENFVLTIFTLMTYSYYSGNCYMFWFSSSQFRRRVKRVILLWRTNHQIVPSDVRGSKIVTR</sequence>
<protein>
    <recommendedName>
        <fullName evidence="9">G-protein coupled receptors family 1 profile domain-containing protein</fullName>
    </recommendedName>
</protein>
<reference evidence="10" key="1">
    <citation type="submission" date="2021-02" db="EMBL/GenBank/DDBJ databases">
        <authorList>
            <person name="Nowell W R."/>
        </authorList>
    </citation>
    <scope>NUCLEOTIDE SEQUENCE</scope>
</reference>
<evidence type="ECO:0000256" key="6">
    <source>
        <dbReference type="ARBA" id="ARBA00023170"/>
    </source>
</evidence>
<evidence type="ECO:0000256" key="5">
    <source>
        <dbReference type="ARBA" id="ARBA00023136"/>
    </source>
</evidence>
<proteinExistence type="predicted"/>
<keyword evidence="7" id="KW-0807">Transducer</keyword>
<dbReference type="Pfam" id="PF00001">
    <property type="entry name" value="7tm_1"/>
    <property type="match status" value="1"/>
</dbReference>
<dbReference type="PANTHER" id="PTHR24243:SF208">
    <property type="entry name" value="PYROKININ-1 RECEPTOR"/>
    <property type="match status" value="1"/>
</dbReference>
<keyword evidence="4" id="KW-0297">G-protein coupled receptor</keyword>
<keyword evidence="12" id="KW-1185">Reference proteome</keyword>
<evidence type="ECO:0000259" key="9">
    <source>
        <dbReference type="PROSITE" id="PS50262"/>
    </source>
</evidence>
<dbReference type="GO" id="GO:0004930">
    <property type="term" value="F:G protein-coupled receptor activity"/>
    <property type="evidence" value="ECO:0007669"/>
    <property type="project" value="UniProtKB-KW"/>
</dbReference>
<feature type="transmembrane region" description="Helical" evidence="8">
    <location>
        <begin position="89"/>
        <end position="111"/>
    </location>
</feature>
<feature type="domain" description="G-protein coupled receptors family 1 profile" evidence="9">
    <location>
        <begin position="25"/>
        <end position="275"/>
    </location>
</feature>
<dbReference type="CDD" id="cd00637">
    <property type="entry name" value="7tm_classA_rhodopsin-like"/>
    <property type="match status" value="1"/>
</dbReference>
<comment type="caution">
    <text evidence="10">The sequence shown here is derived from an EMBL/GenBank/DDBJ whole genome shotgun (WGS) entry which is preliminary data.</text>
</comment>
<dbReference type="Proteomes" id="UP000663828">
    <property type="component" value="Unassembled WGS sequence"/>
</dbReference>
<evidence type="ECO:0000256" key="4">
    <source>
        <dbReference type="ARBA" id="ARBA00023040"/>
    </source>
</evidence>
<evidence type="ECO:0000256" key="1">
    <source>
        <dbReference type="ARBA" id="ARBA00004141"/>
    </source>
</evidence>
<keyword evidence="5 8" id="KW-0472">Membrane</keyword>
<dbReference type="OrthoDB" id="10005824at2759"/>
<feature type="transmembrane region" description="Helical" evidence="8">
    <location>
        <begin position="46"/>
        <end position="69"/>
    </location>
</feature>
<name>A0A815I2L9_ADIRI</name>
<dbReference type="InterPro" id="IPR017452">
    <property type="entry name" value="GPCR_Rhodpsn_7TM"/>
</dbReference>
<evidence type="ECO:0000313" key="11">
    <source>
        <dbReference type="EMBL" id="CAF1420426.1"/>
    </source>
</evidence>
<evidence type="ECO:0000256" key="3">
    <source>
        <dbReference type="ARBA" id="ARBA00022989"/>
    </source>
</evidence>
<dbReference type="SUPFAM" id="SSF81321">
    <property type="entry name" value="Family A G protein-coupled receptor-like"/>
    <property type="match status" value="1"/>
</dbReference>
<dbReference type="Proteomes" id="UP000663852">
    <property type="component" value="Unassembled WGS sequence"/>
</dbReference>
<dbReference type="EMBL" id="CAJNOJ010000369">
    <property type="protein sequence ID" value="CAF1420426.1"/>
    <property type="molecule type" value="Genomic_DNA"/>
</dbReference>
<feature type="transmembrane region" description="Helical" evidence="8">
    <location>
        <begin position="172"/>
        <end position="195"/>
    </location>
</feature>
<evidence type="ECO:0000256" key="8">
    <source>
        <dbReference type="SAM" id="Phobius"/>
    </source>
</evidence>
<feature type="transmembrane region" description="Helical" evidence="8">
    <location>
        <begin position="216"/>
        <end position="239"/>
    </location>
</feature>
<feature type="transmembrane region" description="Helical" evidence="8">
    <location>
        <begin position="12"/>
        <end position="34"/>
    </location>
</feature>
<dbReference type="GO" id="GO:0005886">
    <property type="term" value="C:plasma membrane"/>
    <property type="evidence" value="ECO:0007669"/>
    <property type="project" value="TreeGrafter"/>
</dbReference>
<keyword evidence="3 8" id="KW-1133">Transmembrane helix</keyword>
<dbReference type="Gene3D" id="1.20.1070.10">
    <property type="entry name" value="Rhodopsin 7-helix transmembrane proteins"/>
    <property type="match status" value="1"/>
</dbReference>
<accession>A0A815I2L9</accession>
<dbReference type="PANTHER" id="PTHR24243">
    <property type="entry name" value="G-PROTEIN COUPLED RECEPTOR"/>
    <property type="match status" value="1"/>
</dbReference>
<comment type="subcellular location">
    <subcellularLocation>
        <location evidence="1">Membrane</location>
        <topology evidence="1">Multi-pass membrane protein</topology>
    </subcellularLocation>
</comment>
<dbReference type="EMBL" id="CAJNOR010002947">
    <property type="protein sequence ID" value="CAF1359928.1"/>
    <property type="molecule type" value="Genomic_DNA"/>
</dbReference>
<evidence type="ECO:0000256" key="7">
    <source>
        <dbReference type="ARBA" id="ARBA00023224"/>
    </source>
</evidence>
<evidence type="ECO:0000256" key="2">
    <source>
        <dbReference type="ARBA" id="ARBA00022692"/>
    </source>
</evidence>
<keyword evidence="2 8" id="KW-0812">Transmembrane</keyword>
<feature type="transmembrane region" description="Helical" evidence="8">
    <location>
        <begin position="131"/>
        <end position="152"/>
    </location>
</feature>
<dbReference type="AlphaFoldDB" id="A0A815I2L9"/>
<gene>
    <name evidence="11" type="ORF">EDS130_LOCUS37432</name>
    <name evidence="10" type="ORF">XAT740_LOCUS31956</name>
</gene>
<organism evidence="10 12">
    <name type="scientific">Adineta ricciae</name>
    <name type="common">Rotifer</name>
    <dbReference type="NCBI Taxonomy" id="249248"/>
    <lineage>
        <taxon>Eukaryota</taxon>
        <taxon>Metazoa</taxon>
        <taxon>Spiralia</taxon>
        <taxon>Gnathifera</taxon>
        <taxon>Rotifera</taxon>
        <taxon>Eurotatoria</taxon>
        <taxon>Bdelloidea</taxon>
        <taxon>Adinetida</taxon>
        <taxon>Adinetidae</taxon>
        <taxon>Adineta</taxon>
    </lineage>
</organism>
<keyword evidence="6" id="KW-0675">Receptor</keyword>
<dbReference type="InterPro" id="IPR000276">
    <property type="entry name" value="GPCR_Rhodpsn"/>
</dbReference>
<feature type="transmembrane region" description="Helical" evidence="8">
    <location>
        <begin position="259"/>
        <end position="278"/>
    </location>
</feature>